<evidence type="ECO:0000256" key="6">
    <source>
        <dbReference type="SAM" id="Phobius"/>
    </source>
</evidence>
<dbReference type="GO" id="GO:0046839">
    <property type="term" value="P:phospholipid dephosphorylation"/>
    <property type="evidence" value="ECO:0007669"/>
    <property type="project" value="TreeGrafter"/>
</dbReference>
<evidence type="ECO:0000256" key="1">
    <source>
        <dbReference type="ARBA" id="ARBA00004141"/>
    </source>
</evidence>
<comment type="similarity">
    <text evidence="2">Belongs to the PA-phosphatase related phosphoesterase family.</text>
</comment>
<dbReference type="KEGG" id="bbel:109465227"/>
<dbReference type="PANTHER" id="PTHR10165">
    <property type="entry name" value="LIPID PHOSPHATE PHOSPHATASE"/>
    <property type="match status" value="1"/>
</dbReference>
<feature type="transmembrane region" description="Helical" evidence="6">
    <location>
        <begin position="585"/>
        <end position="607"/>
    </location>
</feature>
<feature type="signal peptide" evidence="7">
    <location>
        <begin position="1"/>
        <end position="29"/>
    </location>
</feature>
<dbReference type="PROSITE" id="PS51212">
    <property type="entry name" value="WSC"/>
    <property type="match status" value="1"/>
</dbReference>
<dbReference type="Gene3D" id="1.20.144.10">
    <property type="entry name" value="Phosphatidic acid phosphatase type 2/haloperoxidase"/>
    <property type="match status" value="1"/>
</dbReference>
<evidence type="ECO:0000256" key="7">
    <source>
        <dbReference type="SAM" id="SignalP"/>
    </source>
</evidence>
<sequence>MGETFPYFRLCFLTLAVLFVTGGLPRTMAYTGCPVVRLSGEYDHQSYRMTTYRVTSQTIADRPVYESETANNFLYYLELDNVINGWVVGFTPGGRNYRLVALDSATFPELISPGTFQVFSVSHQGFVLAPNLRVSCSVPGYIGCFWYSSVSGRQLQWTGSYITIDNCKLSCRAGNFPYTALFGRECWCATQIASDATRATGGLCDRPCAGNPSQFCGRRDNRLYIEVYETITDCGPVPVTPGVISVRPSDGANVTVGHTAEVNCWTGVTVTLQCLQNGSFNSSGPFCPEPTTAIMETSVGSTTDSDPHVGDRSGDMSTNIIPIVGGLVAGVVFIVIVAVAAFFHVRKRNAGLAQETPASSHGRTNMDTSTYYEPVITSDVVLTHTGAQYLPNTTDHTRAPTNAEPHYSTIPEYSSIDEMDRKGAVTTETKNNNLDQLYSKPVKKAKNKSEEGMVDNVLYVRSDDVTDGGGAMDSNSRYVDNDLYGCPNRLFGIMAGCSAKCTAIVVSCVVCYVLVSIPLALGILGVLEPRRQGFFCGDESISLPYAGDTVSLGAMVGVALGGAVLVGLAEGVFAKTRGLKPPAIFVNSLICAGMLLFIMAAAGSAVYGAKLSMGVLRPHFLAVCKVNVTFTCTPGTYVTEDVCTGDADVIREARSSFPSGHAGIAGCLAAYVVLYLQHRVRNKSWVLPRVAVQIGLVLGGLYVLGSRVADHQHHLADVIGGAVVGAAFGAAGMCVTKELTKATGKRGDTGVRFAREQETADELLEISKM</sequence>
<dbReference type="Pfam" id="PF01569">
    <property type="entry name" value="PAP2"/>
    <property type="match status" value="1"/>
</dbReference>
<evidence type="ECO:0000256" key="4">
    <source>
        <dbReference type="ARBA" id="ARBA00022989"/>
    </source>
</evidence>
<evidence type="ECO:0000256" key="3">
    <source>
        <dbReference type="ARBA" id="ARBA00022692"/>
    </source>
</evidence>
<proteinExistence type="inferred from homology"/>
<feature type="chain" id="PRO_5027745823" evidence="7">
    <location>
        <begin position="30"/>
        <end position="769"/>
    </location>
</feature>
<dbReference type="SMART" id="SM00014">
    <property type="entry name" value="acidPPc"/>
    <property type="match status" value="1"/>
</dbReference>
<dbReference type="GeneID" id="109465227"/>
<name>A0A6P4Y6G3_BRABE</name>
<dbReference type="SUPFAM" id="SSF48317">
    <property type="entry name" value="Acid phosphatase/Vanadium-dependent haloperoxidase"/>
    <property type="match status" value="1"/>
</dbReference>
<evidence type="ECO:0000313" key="10">
    <source>
        <dbReference type="RefSeq" id="XP_019617929.1"/>
    </source>
</evidence>
<dbReference type="AlphaFoldDB" id="A0A6P4Y6G3"/>
<dbReference type="InterPro" id="IPR036938">
    <property type="entry name" value="PAP2/HPO_sf"/>
</dbReference>
<dbReference type="SMART" id="SM00321">
    <property type="entry name" value="WSC"/>
    <property type="match status" value="1"/>
</dbReference>
<dbReference type="InterPro" id="IPR043216">
    <property type="entry name" value="PAP-like"/>
</dbReference>
<dbReference type="GO" id="GO:0005886">
    <property type="term" value="C:plasma membrane"/>
    <property type="evidence" value="ECO:0007669"/>
    <property type="project" value="TreeGrafter"/>
</dbReference>
<dbReference type="PANTHER" id="PTHR10165:SF174">
    <property type="entry name" value="PHOSPHATIDIC ACID PHOSPHATASE TYPE 2_HALOPEROXIDASE DOMAIN-CONTAINING PROTEIN"/>
    <property type="match status" value="1"/>
</dbReference>
<gene>
    <name evidence="10" type="primary">LOC109465227</name>
</gene>
<feature type="transmembrane region" description="Helical" evidence="6">
    <location>
        <begin position="690"/>
        <end position="709"/>
    </location>
</feature>
<feature type="transmembrane region" description="Helical" evidence="6">
    <location>
        <begin position="552"/>
        <end position="573"/>
    </location>
</feature>
<feature type="domain" description="WSC" evidence="8">
    <location>
        <begin position="138"/>
        <end position="231"/>
    </location>
</feature>
<feature type="transmembrane region" description="Helical" evidence="6">
    <location>
        <begin position="503"/>
        <end position="527"/>
    </location>
</feature>
<dbReference type="GO" id="GO:0007165">
    <property type="term" value="P:signal transduction"/>
    <property type="evidence" value="ECO:0007669"/>
    <property type="project" value="TreeGrafter"/>
</dbReference>
<comment type="subcellular location">
    <subcellularLocation>
        <location evidence="1">Membrane</location>
        <topology evidence="1">Multi-pass membrane protein</topology>
    </subcellularLocation>
</comment>
<keyword evidence="3 6" id="KW-0812">Transmembrane</keyword>
<dbReference type="Pfam" id="PF01822">
    <property type="entry name" value="WSC"/>
    <property type="match status" value="1"/>
</dbReference>
<dbReference type="InterPro" id="IPR000326">
    <property type="entry name" value="PAP2/HPO"/>
</dbReference>
<dbReference type="GO" id="GO:0008195">
    <property type="term" value="F:phosphatidate phosphatase activity"/>
    <property type="evidence" value="ECO:0007669"/>
    <property type="project" value="TreeGrafter"/>
</dbReference>
<accession>A0A6P4Y6G3</accession>
<evidence type="ECO:0000313" key="9">
    <source>
        <dbReference type="Proteomes" id="UP000515135"/>
    </source>
</evidence>
<dbReference type="Proteomes" id="UP000515135">
    <property type="component" value="Unplaced"/>
</dbReference>
<keyword evidence="7" id="KW-0732">Signal</keyword>
<organism evidence="9 10">
    <name type="scientific">Branchiostoma belcheri</name>
    <name type="common">Amphioxus</name>
    <dbReference type="NCBI Taxonomy" id="7741"/>
    <lineage>
        <taxon>Eukaryota</taxon>
        <taxon>Metazoa</taxon>
        <taxon>Chordata</taxon>
        <taxon>Cephalochordata</taxon>
        <taxon>Leptocardii</taxon>
        <taxon>Amphioxiformes</taxon>
        <taxon>Branchiostomatidae</taxon>
        <taxon>Branchiostoma</taxon>
    </lineage>
</organism>
<dbReference type="GO" id="GO:0006644">
    <property type="term" value="P:phospholipid metabolic process"/>
    <property type="evidence" value="ECO:0007669"/>
    <property type="project" value="InterPro"/>
</dbReference>
<evidence type="ECO:0000256" key="2">
    <source>
        <dbReference type="ARBA" id="ARBA00008816"/>
    </source>
</evidence>
<reference evidence="10" key="1">
    <citation type="submission" date="2025-08" db="UniProtKB">
        <authorList>
            <consortium name="RefSeq"/>
        </authorList>
    </citation>
    <scope>IDENTIFICATION</scope>
    <source>
        <tissue evidence="10">Gonad</tissue>
    </source>
</reference>
<dbReference type="OrthoDB" id="5985073at2759"/>
<evidence type="ECO:0000259" key="8">
    <source>
        <dbReference type="PROSITE" id="PS51212"/>
    </source>
</evidence>
<feature type="transmembrane region" description="Helical" evidence="6">
    <location>
        <begin position="660"/>
        <end position="678"/>
    </location>
</feature>
<protein>
    <submittedName>
        <fullName evidence="10">Uncharacterized protein LOC109465227</fullName>
    </submittedName>
</protein>
<evidence type="ECO:0000256" key="5">
    <source>
        <dbReference type="ARBA" id="ARBA00023136"/>
    </source>
</evidence>
<dbReference type="InterPro" id="IPR002889">
    <property type="entry name" value="WSC_carb-bd"/>
</dbReference>
<keyword evidence="9" id="KW-1185">Reference proteome</keyword>
<feature type="transmembrane region" description="Helical" evidence="6">
    <location>
        <begin position="715"/>
        <end position="736"/>
    </location>
</feature>
<dbReference type="RefSeq" id="XP_019617929.1">
    <property type="nucleotide sequence ID" value="XM_019762370.1"/>
</dbReference>
<keyword evidence="4 6" id="KW-1133">Transmembrane helix</keyword>
<feature type="transmembrane region" description="Helical" evidence="6">
    <location>
        <begin position="320"/>
        <end position="343"/>
    </location>
</feature>
<keyword evidence="5 6" id="KW-0472">Membrane</keyword>